<dbReference type="Pfam" id="PF00326">
    <property type="entry name" value="Peptidase_S9"/>
    <property type="match status" value="1"/>
</dbReference>
<evidence type="ECO:0000313" key="3">
    <source>
        <dbReference type="Proteomes" id="UP000639396"/>
    </source>
</evidence>
<dbReference type="AlphaFoldDB" id="A0A927CDE2"/>
<dbReference type="GO" id="GO:0006508">
    <property type="term" value="P:proteolysis"/>
    <property type="evidence" value="ECO:0007669"/>
    <property type="project" value="InterPro"/>
</dbReference>
<dbReference type="Proteomes" id="UP000639396">
    <property type="component" value="Unassembled WGS sequence"/>
</dbReference>
<name>A0A927CDE2_9BACL</name>
<evidence type="ECO:0000313" key="2">
    <source>
        <dbReference type="EMBL" id="MBD2864777.1"/>
    </source>
</evidence>
<sequence>MSTHIKFHVRGIPCLEFTPTSPSKGTILLYHGWASNIENYSFFGSLVASWGYRIIVPELPYHGERGELNYFDDTVLEDYFWEVVLQGIQEIGVITSEISTTQDHIGIVGHSCGGFIAAGAFSNFSRIATAVVINGSCAWTKFEDLYREKKGIDPMCPQKRLLVETHDPVSHLKIKDNKALLLLHGKDDMTIPIDSQRHFMSVMSKKYAGNLELVEYAGVNHQITIGMLQKCKEWFDKHLNGANSAGRTSK</sequence>
<proteinExistence type="predicted"/>
<dbReference type="PANTHER" id="PTHR47381:SF3">
    <property type="entry name" value="ALPHA_BETA-HYDROLASES SUPERFAMILY PROTEIN"/>
    <property type="match status" value="1"/>
</dbReference>
<protein>
    <submittedName>
        <fullName evidence="2">Prolyl oligopeptidase family serine peptidase</fullName>
    </submittedName>
</protein>
<dbReference type="RefSeq" id="WP_190930399.1">
    <property type="nucleotide sequence ID" value="NZ_JACXJA010000032.1"/>
</dbReference>
<organism evidence="2 3">
    <name type="scientific">Paenibacillus oceani</name>
    <dbReference type="NCBI Taxonomy" id="2772510"/>
    <lineage>
        <taxon>Bacteria</taxon>
        <taxon>Bacillati</taxon>
        <taxon>Bacillota</taxon>
        <taxon>Bacilli</taxon>
        <taxon>Bacillales</taxon>
        <taxon>Paenibacillaceae</taxon>
        <taxon>Paenibacillus</taxon>
    </lineage>
</organism>
<dbReference type="Gene3D" id="3.40.50.1820">
    <property type="entry name" value="alpha/beta hydrolase"/>
    <property type="match status" value="1"/>
</dbReference>
<evidence type="ECO:0000259" key="1">
    <source>
        <dbReference type="Pfam" id="PF00326"/>
    </source>
</evidence>
<dbReference type="PANTHER" id="PTHR47381">
    <property type="entry name" value="ALPHA/BETA-HYDROLASES SUPERFAMILY PROTEIN"/>
    <property type="match status" value="1"/>
</dbReference>
<dbReference type="SUPFAM" id="SSF53474">
    <property type="entry name" value="alpha/beta-Hydrolases"/>
    <property type="match status" value="1"/>
</dbReference>
<dbReference type="InterPro" id="IPR001375">
    <property type="entry name" value="Peptidase_S9_cat"/>
</dbReference>
<accession>A0A927CDE2</accession>
<dbReference type="GO" id="GO:0008236">
    <property type="term" value="F:serine-type peptidase activity"/>
    <property type="evidence" value="ECO:0007669"/>
    <property type="project" value="InterPro"/>
</dbReference>
<comment type="caution">
    <text evidence="2">The sequence shown here is derived from an EMBL/GenBank/DDBJ whole genome shotgun (WGS) entry which is preliminary data.</text>
</comment>
<feature type="domain" description="Peptidase S9 prolyl oligopeptidase catalytic" evidence="1">
    <location>
        <begin position="47"/>
        <end position="240"/>
    </location>
</feature>
<gene>
    <name evidence="2" type="ORF">IDH45_22610</name>
</gene>
<reference evidence="2" key="1">
    <citation type="submission" date="2020-09" db="EMBL/GenBank/DDBJ databases">
        <title>A novel bacterium of genus Paenibacillus, isolated from South China Sea.</title>
        <authorList>
            <person name="Huang H."/>
            <person name="Mo K."/>
            <person name="Hu Y."/>
        </authorList>
    </citation>
    <scope>NUCLEOTIDE SEQUENCE</scope>
    <source>
        <strain evidence="2">IB182363</strain>
    </source>
</reference>
<keyword evidence="3" id="KW-1185">Reference proteome</keyword>
<dbReference type="InterPro" id="IPR029058">
    <property type="entry name" value="AB_hydrolase_fold"/>
</dbReference>
<dbReference type="EMBL" id="JACXJA010000032">
    <property type="protein sequence ID" value="MBD2864777.1"/>
    <property type="molecule type" value="Genomic_DNA"/>
</dbReference>